<organism evidence="2 3">
    <name type="scientific">Brassica oleracea var. oleracea</name>
    <dbReference type="NCBI Taxonomy" id="109376"/>
    <lineage>
        <taxon>Eukaryota</taxon>
        <taxon>Viridiplantae</taxon>
        <taxon>Streptophyta</taxon>
        <taxon>Embryophyta</taxon>
        <taxon>Tracheophyta</taxon>
        <taxon>Spermatophyta</taxon>
        <taxon>Magnoliopsida</taxon>
        <taxon>eudicotyledons</taxon>
        <taxon>Gunneridae</taxon>
        <taxon>Pentapetalae</taxon>
        <taxon>rosids</taxon>
        <taxon>malvids</taxon>
        <taxon>Brassicales</taxon>
        <taxon>Brassicaceae</taxon>
        <taxon>Brassiceae</taxon>
        <taxon>Brassica</taxon>
    </lineage>
</organism>
<evidence type="ECO:0000313" key="2">
    <source>
        <dbReference type="EnsemblPlants" id="Bo5g048510.1"/>
    </source>
</evidence>
<keyword evidence="1" id="KW-0812">Transmembrane</keyword>
<keyword evidence="1" id="KW-0472">Membrane</keyword>
<evidence type="ECO:0000313" key="3">
    <source>
        <dbReference type="Proteomes" id="UP000032141"/>
    </source>
</evidence>
<reference evidence="2 3" key="1">
    <citation type="journal article" date="2014" name="Genome Biol.">
        <title>Transcriptome and methylome profiling reveals relics of genome dominance in the mesopolyploid Brassica oleracea.</title>
        <authorList>
            <person name="Parkin I.A."/>
            <person name="Koh C."/>
            <person name="Tang H."/>
            <person name="Robinson S.J."/>
            <person name="Kagale S."/>
            <person name="Clarke W.E."/>
            <person name="Town C.D."/>
            <person name="Nixon J."/>
            <person name="Krishnakumar V."/>
            <person name="Bidwell S.L."/>
            <person name="Denoeud F."/>
            <person name="Belcram H."/>
            <person name="Links M.G."/>
            <person name="Just J."/>
            <person name="Clarke C."/>
            <person name="Bender T."/>
            <person name="Huebert T."/>
            <person name="Mason A.S."/>
            <person name="Pires J.C."/>
            <person name="Barker G."/>
            <person name="Moore J."/>
            <person name="Walley P.G."/>
            <person name="Manoli S."/>
            <person name="Batley J."/>
            <person name="Edwards D."/>
            <person name="Nelson M.N."/>
            <person name="Wang X."/>
            <person name="Paterson A.H."/>
            <person name="King G."/>
            <person name="Bancroft I."/>
            <person name="Chalhoub B."/>
            <person name="Sharpe A.G."/>
        </authorList>
    </citation>
    <scope>NUCLEOTIDE SEQUENCE</scope>
    <source>
        <strain evidence="2 3">cv. TO1000</strain>
    </source>
</reference>
<feature type="transmembrane region" description="Helical" evidence="1">
    <location>
        <begin position="21"/>
        <end position="46"/>
    </location>
</feature>
<dbReference type="OrthoDB" id="1110782at2759"/>
<evidence type="ECO:0000256" key="1">
    <source>
        <dbReference type="SAM" id="Phobius"/>
    </source>
</evidence>
<dbReference type="OMA" id="TAKFTIY"/>
<accession>A0A0D3CDK4</accession>
<dbReference type="PANTHER" id="PTHR34115">
    <property type="entry name" value="PROTEIN, PUTATIVE-RELATED"/>
    <property type="match status" value="1"/>
</dbReference>
<dbReference type="RefSeq" id="XP_013639415.1">
    <property type="nucleotide sequence ID" value="XM_013783961.1"/>
</dbReference>
<dbReference type="Proteomes" id="UP000032141">
    <property type="component" value="Chromosome C5"/>
</dbReference>
<keyword evidence="1" id="KW-1133">Transmembrane helix</keyword>
<dbReference type="Gramene" id="Bo5g048510.1">
    <property type="protein sequence ID" value="Bo5g048510.1"/>
    <property type="gene ID" value="Bo5g048510"/>
</dbReference>
<protein>
    <submittedName>
        <fullName evidence="2">Uncharacterized protein</fullName>
    </submittedName>
</protein>
<proteinExistence type="predicted"/>
<dbReference type="EnsemblPlants" id="Bo5g048510.1">
    <property type="protein sequence ID" value="Bo5g048510.1"/>
    <property type="gene ID" value="Bo5g048510"/>
</dbReference>
<reference evidence="2" key="2">
    <citation type="submission" date="2015-03" db="UniProtKB">
        <authorList>
            <consortium name="EnsemblPlants"/>
        </authorList>
    </citation>
    <scope>IDENTIFICATION</scope>
</reference>
<dbReference type="KEGG" id="boe:106344617"/>
<dbReference type="InterPro" id="IPR053258">
    <property type="entry name" value="Ca-permeable_cation_channel"/>
</dbReference>
<dbReference type="HOGENOM" id="CLU_143099_0_0_1"/>
<feature type="transmembrane region" description="Helical" evidence="1">
    <location>
        <begin position="58"/>
        <end position="76"/>
    </location>
</feature>
<dbReference type="PANTHER" id="PTHR34115:SF13">
    <property type="entry name" value="RPB1A"/>
    <property type="match status" value="1"/>
</dbReference>
<dbReference type="AlphaFoldDB" id="A0A0D3CDK4"/>
<dbReference type="GeneID" id="106344617"/>
<feature type="transmembrane region" description="Helical" evidence="1">
    <location>
        <begin position="97"/>
        <end position="126"/>
    </location>
</feature>
<sequence length="157" mass="17430">MEAFSTTNQTLQISSDETSMFITYSIAAHKVVVMVNTGILGLLQLINQQSSGFETHKAAFLSFCIFILFYAILRVREAIDWRLRPGIVPRLVGHASHLFGGLAVLVLVSVVYVPFALVLLLLWFLWLSVVVYDTFNAFMIYSEASISGSDSPQLPPV</sequence>
<name>A0A0D3CDK4_BRAOL</name>
<keyword evidence="3" id="KW-1185">Reference proteome</keyword>